<dbReference type="InterPro" id="IPR058240">
    <property type="entry name" value="rSAM_sf"/>
</dbReference>
<evidence type="ECO:0000256" key="4">
    <source>
        <dbReference type="ARBA" id="ARBA00023014"/>
    </source>
</evidence>
<keyword evidence="3" id="KW-0408">Iron</keyword>
<dbReference type="EMBL" id="QZJF01000014">
    <property type="protein sequence ID" value="RJR27239.1"/>
    <property type="molecule type" value="Genomic_DNA"/>
</dbReference>
<dbReference type="InterPro" id="IPR007197">
    <property type="entry name" value="rSAM"/>
</dbReference>
<dbReference type="CDD" id="cd01335">
    <property type="entry name" value="Radical_SAM"/>
    <property type="match status" value="1"/>
</dbReference>
<dbReference type="InterPro" id="IPR013785">
    <property type="entry name" value="Aldolase_TIM"/>
</dbReference>
<evidence type="ECO:0000259" key="5">
    <source>
        <dbReference type="PROSITE" id="PS51918"/>
    </source>
</evidence>
<dbReference type="PANTHER" id="PTHR43306">
    <property type="entry name" value="7,8-DIHYDRO-6-HYDROXYMETHYLPTERIN DIMETHYLTRANSFERASE"/>
    <property type="match status" value="1"/>
</dbReference>
<dbReference type="AlphaFoldDB" id="A0A3A4ZDE3"/>
<dbReference type="InterPro" id="IPR034474">
    <property type="entry name" value="Methyltransferase_Class_D"/>
</dbReference>
<dbReference type="SFLD" id="SFLDG01100">
    <property type="entry name" value="methyltransferase_(Class_D)"/>
    <property type="match status" value="1"/>
</dbReference>
<dbReference type="Pfam" id="PF04055">
    <property type="entry name" value="Radical_SAM"/>
    <property type="match status" value="1"/>
</dbReference>
<dbReference type="Proteomes" id="UP000265540">
    <property type="component" value="Unassembled WGS sequence"/>
</dbReference>
<comment type="caution">
    <text evidence="6">The sequence shown here is derived from an EMBL/GenBank/DDBJ whole genome shotgun (WGS) entry which is preliminary data.</text>
</comment>
<keyword evidence="2" id="KW-0479">Metal-binding</keyword>
<dbReference type="PROSITE" id="PS51918">
    <property type="entry name" value="RADICAL_SAM"/>
    <property type="match status" value="1"/>
</dbReference>
<evidence type="ECO:0000256" key="1">
    <source>
        <dbReference type="ARBA" id="ARBA00022691"/>
    </source>
</evidence>
<dbReference type="SFLD" id="SFLDS00029">
    <property type="entry name" value="Radical_SAM"/>
    <property type="match status" value="1"/>
</dbReference>
<dbReference type="Pfam" id="PF23545">
    <property type="entry name" value="Zn_ribbon_HMPTM"/>
    <property type="match status" value="1"/>
</dbReference>
<dbReference type="PANTHER" id="PTHR43306:SF1">
    <property type="entry name" value="7,8-DIHYDRO-6-HYDROXYMETHYLPTERIN DIMETHYLTRANSFERASE"/>
    <property type="match status" value="1"/>
</dbReference>
<dbReference type="InterPro" id="IPR054698">
    <property type="entry name" value="rSAM_Se_TrsS"/>
</dbReference>
<dbReference type="GO" id="GO:0051536">
    <property type="term" value="F:iron-sulfur cluster binding"/>
    <property type="evidence" value="ECO:0007669"/>
    <property type="project" value="UniProtKB-KW"/>
</dbReference>
<dbReference type="SFLD" id="SFLDG01067">
    <property type="entry name" value="SPASM/twitch_domain_containing"/>
    <property type="match status" value="1"/>
</dbReference>
<gene>
    <name evidence="6" type="ORF">C4561_02740</name>
</gene>
<sequence>MPETFRDTESLCPVCLQKIPAQVVEEDGRVYLKKDCTEHGNVRTLVWRDASTYKEWGAWQMSFVPQQPRFIKKEDCPFVCGLCSEHLADTCSVVFEVTNRCNLNCPVCFAKSNEVNLLDPSLSKLKEELQAIVGNRGPFLIQLSGGEPTLRDDLPELISMIKNLGFKHVQVNTNGLRIAYEPDYLRKLKENGADVIYLQFDGLSDEIYRKIRGQKMLNVKQQAIRNCENEEMGVVFVVTLMRNVNFDQIGRLVEFAKSNIPTVKGLHFQPIAYFGRHPAPPQDDDRVTLDDVWKALEDQTAGMIKQENFVPEKVHPYCTFSGLFVLLESGEFLPISNYHRSLNECGCCGGPSPSEHWGNFISEYWRFRKDKEIEQIVGQDEAGSWIEFFKRSQTHYLTISCMPFQDAWTIDLNRLKRCCIHVLQENRLVPLCARYLTSTTGQRLY</sequence>
<evidence type="ECO:0000256" key="2">
    <source>
        <dbReference type="ARBA" id="ARBA00022723"/>
    </source>
</evidence>
<dbReference type="InterPro" id="IPR056488">
    <property type="entry name" value="Zn_ribbon_HMPTM"/>
</dbReference>
<dbReference type="Gene3D" id="3.20.20.70">
    <property type="entry name" value="Aldolase class I"/>
    <property type="match status" value="1"/>
</dbReference>
<evidence type="ECO:0000256" key="3">
    <source>
        <dbReference type="ARBA" id="ARBA00023004"/>
    </source>
</evidence>
<keyword evidence="4" id="KW-0411">Iron-sulfur</keyword>
<name>A0A3A4ZDE3_UNCKA</name>
<keyword evidence="1" id="KW-0949">S-adenosyl-L-methionine</keyword>
<protein>
    <submittedName>
        <fullName evidence="6">Radical SAM protein</fullName>
    </submittedName>
</protein>
<evidence type="ECO:0000313" key="6">
    <source>
        <dbReference type="EMBL" id="RJR27239.1"/>
    </source>
</evidence>
<feature type="domain" description="Radical SAM core" evidence="5">
    <location>
        <begin position="87"/>
        <end position="305"/>
    </location>
</feature>
<dbReference type="NCBIfam" id="NF045646">
    <property type="entry name" value="rSAM_Se_TrsS"/>
    <property type="match status" value="1"/>
</dbReference>
<organism evidence="6 7">
    <name type="scientific">candidate division WWE3 bacterium</name>
    <dbReference type="NCBI Taxonomy" id="2053526"/>
    <lineage>
        <taxon>Bacteria</taxon>
        <taxon>Katanobacteria</taxon>
    </lineage>
</organism>
<evidence type="ECO:0000313" key="7">
    <source>
        <dbReference type="Proteomes" id="UP000265540"/>
    </source>
</evidence>
<reference evidence="6 7" key="1">
    <citation type="journal article" date="2017" name="ISME J.">
        <title>Energy and carbon metabolisms in a deep terrestrial subsurface fluid microbial community.</title>
        <authorList>
            <person name="Momper L."/>
            <person name="Jungbluth S.P."/>
            <person name="Lee M.D."/>
            <person name="Amend J.P."/>
        </authorList>
    </citation>
    <scope>NUCLEOTIDE SEQUENCE [LARGE SCALE GENOMIC DNA]</scope>
    <source>
        <strain evidence="6">SURF_46</strain>
    </source>
</reference>
<accession>A0A3A4ZDE3</accession>
<dbReference type="GO" id="GO:0046872">
    <property type="term" value="F:metal ion binding"/>
    <property type="evidence" value="ECO:0007669"/>
    <property type="project" value="UniProtKB-KW"/>
</dbReference>
<dbReference type="GO" id="GO:0003824">
    <property type="term" value="F:catalytic activity"/>
    <property type="evidence" value="ECO:0007669"/>
    <property type="project" value="InterPro"/>
</dbReference>
<dbReference type="SUPFAM" id="SSF102114">
    <property type="entry name" value="Radical SAM enzymes"/>
    <property type="match status" value="1"/>
</dbReference>
<proteinExistence type="predicted"/>